<evidence type="ECO:0000313" key="13">
    <source>
        <dbReference type="EMBL" id="KAA0196667.1"/>
    </source>
</evidence>
<dbReference type="InterPro" id="IPR001680">
    <property type="entry name" value="WD40_rpt"/>
</dbReference>
<dbReference type="AlphaFoldDB" id="A0A8E0RXZ7"/>
<feature type="region of interest" description="Disordered" evidence="12">
    <location>
        <begin position="63"/>
        <end position="86"/>
    </location>
</feature>
<dbReference type="GO" id="GO:0003341">
    <property type="term" value="P:cilium movement"/>
    <property type="evidence" value="ECO:0007669"/>
    <property type="project" value="TreeGrafter"/>
</dbReference>
<evidence type="ECO:0000256" key="7">
    <source>
        <dbReference type="ARBA" id="ARBA00023017"/>
    </source>
</evidence>
<protein>
    <submittedName>
        <fullName evidence="13">Axonemal outer arm dynein intermediate chain 1</fullName>
    </submittedName>
</protein>
<dbReference type="InterPro" id="IPR036322">
    <property type="entry name" value="WD40_repeat_dom_sf"/>
</dbReference>
<gene>
    <name evidence="13" type="ORF">FBUS_00976</name>
</gene>
<reference evidence="13" key="1">
    <citation type="submission" date="2019-05" db="EMBL/GenBank/DDBJ databases">
        <title>Annotation for the trematode Fasciolopsis buski.</title>
        <authorList>
            <person name="Choi Y.-J."/>
        </authorList>
    </citation>
    <scope>NUCLEOTIDE SEQUENCE</scope>
    <source>
        <strain evidence="13">HT</strain>
        <tissue evidence="13">Whole worm</tissue>
    </source>
</reference>
<dbReference type="Gene3D" id="2.130.10.10">
    <property type="entry name" value="YVTN repeat-like/Quinoprotein amine dehydrogenase"/>
    <property type="match status" value="2"/>
</dbReference>
<dbReference type="GO" id="GO:0045503">
    <property type="term" value="F:dynein light chain binding"/>
    <property type="evidence" value="ECO:0007669"/>
    <property type="project" value="TreeGrafter"/>
</dbReference>
<dbReference type="PANTHER" id="PTHR12442">
    <property type="entry name" value="DYNEIN INTERMEDIATE CHAIN"/>
    <property type="match status" value="1"/>
</dbReference>
<keyword evidence="5" id="KW-0493">Microtubule</keyword>
<keyword evidence="14" id="KW-1185">Reference proteome</keyword>
<evidence type="ECO:0000256" key="10">
    <source>
        <dbReference type="ARBA" id="ARBA00023212"/>
    </source>
</evidence>
<evidence type="ECO:0000256" key="9">
    <source>
        <dbReference type="ARBA" id="ARBA00023175"/>
    </source>
</evidence>
<accession>A0A8E0RXZ7</accession>
<comment type="similarity">
    <text evidence="2">Belongs to the dynein intermediate chain family.</text>
</comment>
<dbReference type="GO" id="GO:0045504">
    <property type="term" value="F:dynein heavy chain binding"/>
    <property type="evidence" value="ECO:0007669"/>
    <property type="project" value="TreeGrafter"/>
</dbReference>
<name>A0A8E0RXZ7_9TREM</name>
<keyword evidence="6" id="KW-0677">Repeat</keyword>
<proteinExistence type="inferred from homology"/>
<dbReference type="PANTHER" id="PTHR12442:SF7">
    <property type="entry name" value="DYNEIN AXONEMAL INTERMEDIATE CHAIN 2"/>
    <property type="match status" value="1"/>
</dbReference>
<evidence type="ECO:0000256" key="3">
    <source>
        <dbReference type="ARBA" id="ARBA00022490"/>
    </source>
</evidence>
<keyword evidence="10" id="KW-0206">Cytoskeleton</keyword>
<feature type="compositionally biased region" description="Basic and acidic residues" evidence="12">
    <location>
        <begin position="63"/>
        <end position="75"/>
    </location>
</feature>
<dbReference type="SUPFAM" id="SSF50978">
    <property type="entry name" value="WD40 repeat-like"/>
    <property type="match status" value="1"/>
</dbReference>
<evidence type="ECO:0000256" key="4">
    <source>
        <dbReference type="ARBA" id="ARBA00022574"/>
    </source>
</evidence>
<dbReference type="Proteomes" id="UP000728185">
    <property type="component" value="Unassembled WGS sequence"/>
</dbReference>
<dbReference type="FunFam" id="2.130.10.10:FF:000584">
    <property type="entry name" value="Dynein intermediate chain 2"/>
    <property type="match status" value="1"/>
</dbReference>
<keyword evidence="8" id="KW-0969">Cilium</keyword>
<feature type="compositionally biased region" description="Low complexity" evidence="12">
    <location>
        <begin position="586"/>
        <end position="596"/>
    </location>
</feature>
<evidence type="ECO:0000256" key="5">
    <source>
        <dbReference type="ARBA" id="ARBA00022701"/>
    </source>
</evidence>
<dbReference type="GO" id="GO:0005874">
    <property type="term" value="C:microtubule"/>
    <property type="evidence" value="ECO:0007669"/>
    <property type="project" value="UniProtKB-KW"/>
</dbReference>
<feature type="compositionally biased region" description="Basic and acidic residues" evidence="12">
    <location>
        <begin position="572"/>
        <end position="585"/>
    </location>
</feature>
<evidence type="ECO:0000256" key="11">
    <source>
        <dbReference type="ARBA" id="ARBA00023273"/>
    </source>
</evidence>
<keyword evidence="11" id="KW-0966">Cell projection</keyword>
<dbReference type="InterPro" id="IPR015943">
    <property type="entry name" value="WD40/YVTN_repeat-like_dom_sf"/>
</dbReference>
<keyword evidence="4" id="KW-0853">WD repeat</keyword>
<evidence type="ECO:0000256" key="1">
    <source>
        <dbReference type="ARBA" id="ARBA00004430"/>
    </source>
</evidence>
<comment type="caution">
    <text evidence="13">The sequence shown here is derived from an EMBL/GenBank/DDBJ whole genome shotgun (WGS) entry which is preliminary data.</text>
</comment>
<dbReference type="SMART" id="SM00320">
    <property type="entry name" value="WD40"/>
    <property type="match status" value="6"/>
</dbReference>
<feature type="region of interest" description="Disordered" evidence="12">
    <location>
        <begin position="534"/>
        <end position="554"/>
    </location>
</feature>
<feature type="region of interest" description="Disordered" evidence="12">
    <location>
        <begin position="572"/>
        <end position="637"/>
    </location>
</feature>
<evidence type="ECO:0000256" key="6">
    <source>
        <dbReference type="ARBA" id="ARBA00022737"/>
    </source>
</evidence>
<keyword evidence="9" id="KW-0505">Motor protein</keyword>
<evidence type="ECO:0000313" key="14">
    <source>
        <dbReference type="Proteomes" id="UP000728185"/>
    </source>
</evidence>
<evidence type="ECO:0000256" key="2">
    <source>
        <dbReference type="ARBA" id="ARBA00011059"/>
    </source>
</evidence>
<evidence type="ECO:0000256" key="12">
    <source>
        <dbReference type="SAM" id="MobiDB-lite"/>
    </source>
</evidence>
<dbReference type="GO" id="GO:0036157">
    <property type="term" value="C:outer dynein arm"/>
    <property type="evidence" value="ECO:0007669"/>
    <property type="project" value="TreeGrafter"/>
</dbReference>
<dbReference type="EMBL" id="LUCM01002882">
    <property type="protein sequence ID" value="KAA0196667.1"/>
    <property type="molecule type" value="Genomic_DNA"/>
</dbReference>
<evidence type="ECO:0000256" key="8">
    <source>
        <dbReference type="ARBA" id="ARBA00023069"/>
    </source>
</evidence>
<dbReference type="OrthoDB" id="366230at2759"/>
<feature type="compositionally biased region" description="Acidic residues" evidence="12">
    <location>
        <begin position="597"/>
        <end position="637"/>
    </location>
</feature>
<keyword evidence="7" id="KW-0243">Dynein</keyword>
<dbReference type="GO" id="GO:0036158">
    <property type="term" value="P:outer dynein arm assembly"/>
    <property type="evidence" value="ECO:0007669"/>
    <property type="project" value="TreeGrafter"/>
</dbReference>
<organism evidence="13 14">
    <name type="scientific">Fasciolopsis buskii</name>
    <dbReference type="NCBI Taxonomy" id="27845"/>
    <lineage>
        <taxon>Eukaryota</taxon>
        <taxon>Metazoa</taxon>
        <taxon>Spiralia</taxon>
        <taxon>Lophotrochozoa</taxon>
        <taxon>Platyhelminthes</taxon>
        <taxon>Trematoda</taxon>
        <taxon>Digenea</taxon>
        <taxon>Plagiorchiida</taxon>
        <taxon>Echinostomata</taxon>
        <taxon>Echinostomatoidea</taxon>
        <taxon>Fasciolidae</taxon>
        <taxon>Fasciolopsis</taxon>
    </lineage>
</organism>
<comment type="subcellular location">
    <subcellularLocation>
        <location evidence="1">Cytoplasm</location>
        <location evidence="1">Cytoskeleton</location>
        <location evidence="1">Cilium axoneme</location>
    </subcellularLocation>
</comment>
<sequence>MEITYVYTKKRAEFGRQCNFTDRNAELHVDILPDPELAANYIEKNPIDRGVQCSKEMSEHEVNTERYHTESRGINHTEGGWPKDVNAQEPDQVIRYRKKIEKDELYTATVQRLGGVITVSNFYESALLLQIMEHCIKQNNAINIYENYFDELDNITSEEPPSAKTVNILRDTNDLKRSVTHISWFPDGPSKLAIAYCNTEFQAASPGTSLESYIWDLGNPNKPELVLKPASPLVCIEYNPKDSHTLISGCYSGQLALWDRRKGSQPVEVSPVEQSHRDPAWKVIWIQSKTGTECFSTGTDGQVLWWDVRKMSEPTELLYLDPTKKQDFACAQGAYALEYESTIPTKFMAGTEQGTIIACNRKGKTPAEKIVAVYPGHLGPVYALQRNPFFPKNFISIGDWTARIWSEDIRDSAIMWTAYHESRLSDGCWSPVRPTVFYTTRLDGVLDCWDVIFKQKEPTLSIQVCDEPLHCIKIQEQGRLVATGSHSGVCTILELSEGFWSQPKNEKNLITAMFERETHREKILEARAREIKLKKSKAQAGEEAPKEDEEEMEPKDMADLIRQTEEQFFETIERKRQERELKEAAAAEAAKAAVEAADVELEDEEEDQGSVEEEGGEEEEVNADPELAEEEDPSAPE</sequence>
<dbReference type="InterPro" id="IPR050687">
    <property type="entry name" value="Dynein_IC"/>
</dbReference>
<keyword evidence="3" id="KW-0963">Cytoplasm</keyword>